<protein>
    <submittedName>
        <fullName evidence="1">Uncharacterized protein</fullName>
    </submittedName>
</protein>
<gene>
    <name evidence="1" type="ORF">SAMN04488067_10678</name>
</gene>
<dbReference type="RefSeq" id="WP_149798634.1">
    <property type="nucleotide sequence ID" value="NZ_FNBO01000006.1"/>
</dbReference>
<dbReference type="AlphaFoldDB" id="A0A1G7MJI2"/>
<dbReference type="OrthoDB" id="242561at2157"/>
<organism evidence="1 2">
    <name type="scientific">Halorubrum xinjiangense</name>
    <dbReference type="NCBI Taxonomy" id="261291"/>
    <lineage>
        <taxon>Archaea</taxon>
        <taxon>Methanobacteriati</taxon>
        <taxon>Methanobacteriota</taxon>
        <taxon>Stenosarchaea group</taxon>
        <taxon>Halobacteria</taxon>
        <taxon>Halobacteriales</taxon>
        <taxon>Haloferacaceae</taxon>
        <taxon>Halorubrum</taxon>
    </lineage>
</organism>
<accession>A0A1G7MJI2</accession>
<evidence type="ECO:0000313" key="1">
    <source>
        <dbReference type="EMBL" id="SDF61309.1"/>
    </source>
</evidence>
<dbReference type="Proteomes" id="UP000324020">
    <property type="component" value="Unassembled WGS sequence"/>
</dbReference>
<evidence type="ECO:0000313" key="2">
    <source>
        <dbReference type="Proteomes" id="UP000324020"/>
    </source>
</evidence>
<keyword evidence="2" id="KW-1185">Reference proteome</keyword>
<name>A0A1G7MJI2_9EURY</name>
<dbReference type="EMBL" id="FNBO01000006">
    <property type="protein sequence ID" value="SDF61309.1"/>
    <property type="molecule type" value="Genomic_DNA"/>
</dbReference>
<sequence>MALRPQQVVLAVALVAAVALGAVAIADVAGADGIAGIGAESEPPRLSVESVERLDVGCADDVATYASSRTGGGSVDRVGFVETGDAAANLSVATERTSPRGARLSAFRVYIDSAAADERADSDPTANGSDDCRVGIQYRVRLSYEPRSSGPLSFGDEGTRVLWLENGEYVGCSGVAEGSLETECARFLDGGGPERTWANGTA</sequence>
<proteinExistence type="predicted"/>
<reference evidence="1 2" key="1">
    <citation type="submission" date="2016-10" db="EMBL/GenBank/DDBJ databases">
        <authorList>
            <person name="Varghese N."/>
            <person name="Submissions S."/>
        </authorList>
    </citation>
    <scope>NUCLEOTIDE SEQUENCE [LARGE SCALE GENOMIC DNA]</scope>
    <source>
        <strain evidence="1 2">CGMCC 1.3527</strain>
    </source>
</reference>